<name>A0ACA9NUM5_9GLOM</name>
<feature type="non-terminal residue" evidence="1">
    <location>
        <position position="57"/>
    </location>
</feature>
<evidence type="ECO:0000313" key="1">
    <source>
        <dbReference type="EMBL" id="CAG8669436.1"/>
    </source>
</evidence>
<sequence>LAHSFILNFTPMSKIEGEFEPKLWTELISDLLVIIETEYHKEIESICNYLFSPLCKK</sequence>
<protein>
    <submittedName>
        <fullName evidence="1">16678_t:CDS:1</fullName>
    </submittedName>
</protein>
<organism evidence="1 2">
    <name type="scientific">Acaulospora colombiana</name>
    <dbReference type="NCBI Taxonomy" id="27376"/>
    <lineage>
        <taxon>Eukaryota</taxon>
        <taxon>Fungi</taxon>
        <taxon>Fungi incertae sedis</taxon>
        <taxon>Mucoromycota</taxon>
        <taxon>Glomeromycotina</taxon>
        <taxon>Glomeromycetes</taxon>
        <taxon>Diversisporales</taxon>
        <taxon>Acaulosporaceae</taxon>
        <taxon>Acaulospora</taxon>
    </lineage>
</organism>
<comment type="caution">
    <text evidence="1">The sequence shown here is derived from an EMBL/GenBank/DDBJ whole genome shotgun (WGS) entry which is preliminary data.</text>
</comment>
<dbReference type="EMBL" id="CAJVPT010024236">
    <property type="protein sequence ID" value="CAG8669436.1"/>
    <property type="molecule type" value="Genomic_DNA"/>
</dbReference>
<reference evidence="1" key="1">
    <citation type="submission" date="2021-06" db="EMBL/GenBank/DDBJ databases">
        <authorList>
            <person name="Kallberg Y."/>
            <person name="Tangrot J."/>
            <person name="Rosling A."/>
        </authorList>
    </citation>
    <scope>NUCLEOTIDE SEQUENCE</scope>
    <source>
        <strain evidence="1">CL356</strain>
    </source>
</reference>
<evidence type="ECO:0000313" key="2">
    <source>
        <dbReference type="Proteomes" id="UP000789525"/>
    </source>
</evidence>
<gene>
    <name evidence="1" type="ORF">ACOLOM_LOCUS8891</name>
</gene>
<feature type="non-terminal residue" evidence="1">
    <location>
        <position position="1"/>
    </location>
</feature>
<dbReference type="Proteomes" id="UP000789525">
    <property type="component" value="Unassembled WGS sequence"/>
</dbReference>
<accession>A0ACA9NUM5</accession>
<keyword evidence="2" id="KW-1185">Reference proteome</keyword>
<proteinExistence type="predicted"/>